<protein>
    <submittedName>
        <fullName evidence="2">Uncharacterized protein</fullName>
    </submittedName>
</protein>
<dbReference type="RefSeq" id="WP_369739261.1">
    <property type="nucleotide sequence ID" value="NZ_JBGEDP010000001.1"/>
</dbReference>
<sequence length="165" mass="19056">MFPSTKDTGPENAFAAVVLHNLLGYIEEQNAKGFKPFHVSHAWTQGPMMYLVYSAPPSDITRGLVRDTRRSLIDRGHWPSQDEAVLYYYLLDLEERQPWGSRRKTGEPDTILWDGYPLNDDLPQRPADIASVHRYTRPAQVASVQRDKSQDRRVVNEPRRYADPF</sequence>
<feature type="compositionally biased region" description="Basic and acidic residues" evidence="1">
    <location>
        <begin position="145"/>
        <end position="165"/>
    </location>
</feature>
<reference evidence="2 3" key="1">
    <citation type="submission" date="2024-08" db="EMBL/GenBank/DDBJ databases">
        <title>Mycobacterium servetensis sp. nov., a novel rapid-growing mycobacterial species recovered from a human patient in Zaragoza, Spain.</title>
        <authorList>
            <person name="Tristancho-Baro A.I."/>
            <person name="Buenestado-Serrano S."/>
            <person name="Garcia De Viedma D."/>
            <person name="Milagro-Beamonte A."/>
            <person name="Burillo N."/>
            <person name="Sanz S."/>
            <person name="Lopez-Calleja A.I."/>
            <person name="Penas-Utrilla D."/>
            <person name="Guardingo M."/>
            <person name="Garcia M.J."/>
            <person name="Vinuelas-Bayon J."/>
        </authorList>
    </citation>
    <scope>NUCLEOTIDE SEQUENCE [LARGE SCALE GENOMIC DNA]</scope>
    <source>
        <strain evidence="3">HUMS_12744610</strain>
    </source>
</reference>
<evidence type="ECO:0000313" key="2">
    <source>
        <dbReference type="EMBL" id="MEY8016907.1"/>
    </source>
</evidence>
<evidence type="ECO:0000256" key="1">
    <source>
        <dbReference type="SAM" id="MobiDB-lite"/>
    </source>
</evidence>
<dbReference type="EMBL" id="JBGEDP010000001">
    <property type="protein sequence ID" value="MEY8016907.1"/>
    <property type="molecule type" value="Genomic_DNA"/>
</dbReference>
<name>A0ABV4C2Z9_9MYCO</name>
<proteinExistence type="predicted"/>
<gene>
    <name evidence="2" type="ORF">AB8998_18860</name>
</gene>
<keyword evidence="3" id="KW-1185">Reference proteome</keyword>
<accession>A0ABV4C2Z9</accession>
<organism evidence="2 3">
    <name type="scientific">Mycobacterium servetii</name>
    <dbReference type="NCBI Taxonomy" id="3237418"/>
    <lineage>
        <taxon>Bacteria</taxon>
        <taxon>Bacillati</taxon>
        <taxon>Actinomycetota</taxon>
        <taxon>Actinomycetes</taxon>
        <taxon>Mycobacteriales</taxon>
        <taxon>Mycobacteriaceae</taxon>
        <taxon>Mycobacterium</taxon>
    </lineage>
</organism>
<dbReference type="Proteomes" id="UP001564760">
    <property type="component" value="Unassembled WGS sequence"/>
</dbReference>
<evidence type="ECO:0000313" key="3">
    <source>
        <dbReference type="Proteomes" id="UP001564760"/>
    </source>
</evidence>
<feature type="region of interest" description="Disordered" evidence="1">
    <location>
        <begin position="138"/>
        <end position="165"/>
    </location>
</feature>
<comment type="caution">
    <text evidence="2">The sequence shown here is derived from an EMBL/GenBank/DDBJ whole genome shotgun (WGS) entry which is preliminary data.</text>
</comment>